<keyword evidence="2" id="KW-1185">Reference proteome</keyword>
<evidence type="ECO:0000313" key="2">
    <source>
        <dbReference type="Proteomes" id="UP001153709"/>
    </source>
</evidence>
<name>A0A9N9TDU7_DIABA</name>
<protein>
    <submittedName>
        <fullName evidence="1">Uncharacterized protein</fullName>
    </submittedName>
</protein>
<evidence type="ECO:0000313" key="1">
    <source>
        <dbReference type="EMBL" id="CAG9840607.1"/>
    </source>
</evidence>
<proteinExistence type="predicted"/>
<gene>
    <name evidence="1" type="ORF">DIABBA_LOCUS13235</name>
</gene>
<dbReference type="AlphaFoldDB" id="A0A9N9TDU7"/>
<dbReference type="OrthoDB" id="10677354at2759"/>
<dbReference type="Proteomes" id="UP001153709">
    <property type="component" value="Chromosome 9"/>
</dbReference>
<sequence>MENTKYGRNRYYQSGGMMTYPVESSGIGMQEEGSINYAPYTDQKIYYDNYGNAPYQEQEIYYDNYGKAPYPEQEMYYDNYGRNIYENGMNGEFLPVPPMSYPPNSYPNNRPVFAEENHMSNEHVSHEEQKTIDNIFYKSPRPSTNYRVTKTETHYPEGTDKQSKIPTLNATLTAIPMHPY</sequence>
<accession>A0A9N9TDU7</accession>
<reference evidence="1" key="1">
    <citation type="submission" date="2022-01" db="EMBL/GenBank/DDBJ databases">
        <authorList>
            <person name="King R."/>
        </authorList>
    </citation>
    <scope>NUCLEOTIDE SEQUENCE</scope>
</reference>
<dbReference type="EMBL" id="OU898284">
    <property type="protein sequence ID" value="CAG9840607.1"/>
    <property type="molecule type" value="Genomic_DNA"/>
</dbReference>
<organism evidence="1 2">
    <name type="scientific">Diabrotica balteata</name>
    <name type="common">Banded cucumber beetle</name>
    <dbReference type="NCBI Taxonomy" id="107213"/>
    <lineage>
        <taxon>Eukaryota</taxon>
        <taxon>Metazoa</taxon>
        <taxon>Ecdysozoa</taxon>
        <taxon>Arthropoda</taxon>
        <taxon>Hexapoda</taxon>
        <taxon>Insecta</taxon>
        <taxon>Pterygota</taxon>
        <taxon>Neoptera</taxon>
        <taxon>Endopterygota</taxon>
        <taxon>Coleoptera</taxon>
        <taxon>Polyphaga</taxon>
        <taxon>Cucujiformia</taxon>
        <taxon>Chrysomeloidea</taxon>
        <taxon>Chrysomelidae</taxon>
        <taxon>Galerucinae</taxon>
        <taxon>Diabroticina</taxon>
        <taxon>Diabroticites</taxon>
        <taxon>Diabrotica</taxon>
    </lineage>
</organism>